<dbReference type="InterPro" id="IPR002582">
    <property type="entry name" value="ACPS"/>
</dbReference>
<keyword evidence="4" id="KW-0276">Fatty acid metabolism</keyword>
<dbReference type="GeneID" id="39852833"/>
<evidence type="ECO:0000256" key="6">
    <source>
        <dbReference type="ARBA" id="ARBA00023098"/>
    </source>
</evidence>
<geneLocation type="plasmid" evidence="10">
    <name>unnamed1</name>
</geneLocation>
<feature type="domain" description="4'-phosphopantetheinyl transferase" evidence="8">
    <location>
        <begin position="47"/>
        <end position="129"/>
    </location>
</feature>
<keyword evidence="7" id="KW-0275">Fatty acid biosynthesis</keyword>
<organism evidence="9 11">
    <name type="scientific">Natronorubrum bangense</name>
    <dbReference type="NCBI Taxonomy" id="61858"/>
    <lineage>
        <taxon>Archaea</taxon>
        <taxon>Methanobacteriati</taxon>
        <taxon>Methanobacteriota</taxon>
        <taxon>Stenosarchaea group</taxon>
        <taxon>Halobacteria</taxon>
        <taxon>Halobacteriales</taxon>
        <taxon>Natrialbaceae</taxon>
        <taxon>Natronorubrum</taxon>
    </lineage>
</organism>
<evidence type="ECO:0000313" key="9">
    <source>
        <dbReference type="EMBL" id="QCC53176.1"/>
    </source>
</evidence>
<dbReference type="KEGG" id="nbg:DV706_16295"/>
<dbReference type="SUPFAM" id="SSF56214">
    <property type="entry name" value="4'-phosphopantetheinyl transferase"/>
    <property type="match status" value="1"/>
</dbReference>
<dbReference type="HAMAP" id="MF_00101">
    <property type="entry name" value="AcpS"/>
    <property type="match status" value="1"/>
</dbReference>
<gene>
    <name evidence="9" type="ORF">DV706_00975</name>
    <name evidence="10" type="ORF">DV706_16295</name>
</gene>
<dbReference type="AlphaFoldDB" id="A0A4D6HJ14"/>
<keyword evidence="5" id="KW-0460">Magnesium</keyword>
<dbReference type="NCBIfam" id="TIGR00556">
    <property type="entry name" value="pantethn_trn"/>
    <property type="match status" value="1"/>
</dbReference>
<evidence type="ECO:0000313" key="10">
    <source>
        <dbReference type="EMBL" id="QCC56131.1"/>
    </source>
</evidence>
<dbReference type="Gene3D" id="3.90.470.20">
    <property type="entry name" value="4'-phosphopantetheinyl transferase domain"/>
    <property type="match status" value="1"/>
</dbReference>
<evidence type="ECO:0000256" key="2">
    <source>
        <dbReference type="ARBA" id="ARBA00022679"/>
    </source>
</evidence>
<keyword evidence="10" id="KW-0614">Plasmid</keyword>
<keyword evidence="6" id="KW-0443">Lipid metabolism</keyword>
<dbReference type="Pfam" id="PF01648">
    <property type="entry name" value="ACPS"/>
    <property type="match status" value="1"/>
</dbReference>
<reference evidence="9 11" key="1">
    <citation type="journal article" date="2019" name="Nat. Commun.">
        <title>A new type of DNA phosphorothioation-based antiviral system in archaea.</title>
        <authorList>
            <person name="Xiong L."/>
            <person name="Liu S."/>
            <person name="Chen S."/>
            <person name="Xiao Y."/>
            <person name="Zhu B."/>
            <person name="Gao Y."/>
            <person name="Zhang Y."/>
            <person name="Chen B."/>
            <person name="Luo J."/>
            <person name="Deng Z."/>
            <person name="Chen X."/>
            <person name="Wang L."/>
            <person name="Chen S."/>
        </authorList>
    </citation>
    <scope>NUCLEOTIDE SEQUENCE [LARGE SCALE GENOMIC DNA]</scope>
    <source>
        <strain evidence="9 11">JCM 10635</strain>
        <plasmid evidence="10 11">unnamed1</plasmid>
    </source>
</reference>
<dbReference type="RefSeq" id="WP_006067868.1">
    <property type="nucleotide sequence ID" value="NZ_CP031305.1"/>
</dbReference>
<dbReference type="Proteomes" id="UP000296822">
    <property type="component" value="Plasmid unnamed1"/>
</dbReference>
<protein>
    <submittedName>
        <fullName evidence="9">Holo-ACP synthase</fullName>
    </submittedName>
</protein>
<dbReference type="GO" id="GO:0008897">
    <property type="term" value="F:holo-[acyl-carrier-protein] synthase activity"/>
    <property type="evidence" value="ECO:0007669"/>
    <property type="project" value="InterPro"/>
</dbReference>
<evidence type="ECO:0000313" key="11">
    <source>
        <dbReference type="Proteomes" id="UP000296822"/>
    </source>
</evidence>
<dbReference type="GO" id="GO:0006633">
    <property type="term" value="P:fatty acid biosynthetic process"/>
    <property type="evidence" value="ECO:0007669"/>
    <property type="project" value="UniProtKB-KW"/>
</dbReference>
<evidence type="ECO:0000256" key="7">
    <source>
        <dbReference type="ARBA" id="ARBA00023160"/>
    </source>
</evidence>
<dbReference type="InterPro" id="IPR037143">
    <property type="entry name" value="4-PPantetheinyl_Trfase_dom_sf"/>
</dbReference>
<evidence type="ECO:0000256" key="4">
    <source>
        <dbReference type="ARBA" id="ARBA00022832"/>
    </source>
</evidence>
<proteinExistence type="inferred from homology"/>
<keyword evidence="3" id="KW-0479">Metal-binding</keyword>
<dbReference type="KEGG" id="nbg:DV706_00975"/>
<dbReference type="InterPro" id="IPR008278">
    <property type="entry name" value="4-PPantetheinyl_Trfase_dom"/>
</dbReference>
<evidence type="ECO:0000256" key="5">
    <source>
        <dbReference type="ARBA" id="ARBA00022842"/>
    </source>
</evidence>
<evidence type="ECO:0000259" key="8">
    <source>
        <dbReference type="Pfam" id="PF01648"/>
    </source>
</evidence>
<accession>A0A4D6HJ14</accession>
<dbReference type="InterPro" id="IPR004568">
    <property type="entry name" value="Ppantetheine-prot_Trfase_dom"/>
</dbReference>
<sequence length="191" mass="19760">MNGTDSDDEPDDESAAALDDTGTLAAVAALESHGVEAGGSAPVVRHGIDIVSIGRIADLLAEFGASFRSRAFTDAERAYCEGKGEPAQHYAARWAAKEAFCKVLAEESPAISLDSVEVIRDVTGPRLALESPAAETLAASLEQEGIDPGAVAIDVSLSHDRSVGYAVGSVTVVGIENGFRCDRPTDGTTDI</sequence>
<keyword evidence="1" id="KW-0444">Lipid biosynthesis</keyword>
<evidence type="ECO:0000256" key="1">
    <source>
        <dbReference type="ARBA" id="ARBA00022516"/>
    </source>
</evidence>
<keyword evidence="2" id="KW-0808">Transferase</keyword>
<dbReference type="Proteomes" id="UP000296822">
    <property type="component" value="Chromosome"/>
</dbReference>
<dbReference type="GO" id="GO:0000287">
    <property type="term" value="F:magnesium ion binding"/>
    <property type="evidence" value="ECO:0007669"/>
    <property type="project" value="InterPro"/>
</dbReference>
<dbReference type="EMBL" id="CP031305">
    <property type="protein sequence ID" value="QCC53176.1"/>
    <property type="molecule type" value="Genomic_DNA"/>
</dbReference>
<dbReference type="EMBL" id="CP031306">
    <property type="protein sequence ID" value="QCC56131.1"/>
    <property type="molecule type" value="Genomic_DNA"/>
</dbReference>
<name>A0A4D6HJ14_9EURY</name>
<evidence type="ECO:0000256" key="3">
    <source>
        <dbReference type="ARBA" id="ARBA00022723"/>
    </source>
</evidence>